<dbReference type="AlphaFoldDB" id="A0A9P8SMC8"/>
<gene>
    <name evidence="1" type="ORF">HRG_02613</name>
</gene>
<accession>A0A9P8SMC8</accession>
<keyword evidence="2" id="KW-1185">Reference proteome</keyword>
<dbReference type="GeneID" id="68351742"/>
<name>A0A9P8SMC8_9HYPO</name>
<comment type="caution">
    <text evidence="1">The sequence shown here is derived from an EMBL/GenBank/DDBJ whole genome shotgun (WGS) entry which is preliminary data.</text>
</comment>
<dbReference type="EMBL" id="JAIZPD010000002">
    <property type="protein sequence ID" value="KAH0967204.1"/>
    <property type="molecule type" value="Genomic_DNA"/>
</dbReference>
<sequence length="72" mass="8149">MEIRDAAQDSFVLTNSGMRILDYVWNPARMRKIAKQRATLAPQILKDAMETLDAAQDLFVSINPDMPILDDV</sequence>
<proteinExistence type="predicted"/>
<dbReference type="RefSeq" id="XP_044724717.1">
    <property type="nucleotide sequence ID" value="XM_044861084.1"/>
</dbReference>
<dbReference type="Proteomes" id="UP000824596">
    <property type="component" value="Unassembled WGS sequence"/>
</dbReference>
<organism evidence="1 2">
    <name type="scientific">Hirsutella rhossiliensis</name>
    <dbReference type="NCBI Taxonomy" id="111463"/>
    <lineage>
        <taxon>Eukaryota</taxon>
        <taxon>Fungi</taxon>
        <taxon>Dikarya</taxon>
        <taxon>Ascomycota</taxon>
        <taxon>Pezizomycotina</taxon>
        <taxon>Sordariomycetes</taxon>
        <taxon>Hypocreomycetidae</taxon>
        <taxon>Hypocreales</taxon>
        <taxon>Ophiocordycipitaceae</taxon>
        <taxon>Hirsutella</taxon>
    </lineage>
</organism>
<protein>
    <submittedName>
        <fullName evidence="1">Uncharacterized protein</fullName>
    </submittedName>
</protein>
<evidence type="ECO:0000313" key="1">
    <source>
        <dbReference type="EMBL" id="KAH0967204.1"/>
    </source>
</evidence>
<reference evidence="1" key="1">
    <citation type="submission" date="2021-09" db="EMBL/GenBank/DDBJ databases">
        <title>A high-quality genome of the endoparasitic fungus Hirsutella rhossiliensis with a comparison of Hirsutella genomes reveals transposable elements contributing to genome size variation.</title>
        <authorList>
            <person name="Lin R."/>
            <person name="Jiao Y."/>
            <person name="Sun X."/>
            <person name="Ling J."/>
            <person name="Xie B."/>
            <person name="Cheng X."/>
        </authorList>
    </citation>
    <scope>NUCLEOTIDE SEQUENCE</scope>
    <source>
        <strain evidence="1">HR02</strain>
    </source>
</reference>
<evidence type="ECO:0000313" key="2">
    <source>
        <dbReference type="Proteomes" id="UP000824596"/>
    </source>
</evidence>